<evidence type="ECO:0000313" key="5">
    <source>
        <dbReference type="Proteomes" id="UP001290462"/>
    </source>
</evidence>
<sequence length="203" mass="23478">MEGVSPIDEKKMTGTQQRIIDAALHLISQVGYKSTTTKLIAQEAEVNETTIFKNFKSKEALMNVAFKQHANQIKEEVDSFFQQEFENSRDLLKRTGHFIQDTYEKHRYVVIGSIKEVGNEKAKTIFNYKQEYINAALSEKLQEFPDADHFCQKDYETISFIYNNAIVALLLQKIQQNGEQKKSAITLENIIDMTLRPFDEEQV</sequence>
<feature type="DNA-binding region" description="H-T-H motif" evidence="2">
    <location>
        <begin position="36"/>
        <end position="55"/>
    </location>
</feature>
<dbReference type="Pfam" id="PF00440">
    <property type="entry name" value="TetR_N"/>
    <property type="match status" value="1"/>
</dbReference>
<feature type="domain" description="HTH tetR-type" evidence="3">
    <location>
        <begin position="13"/>
        <end position="73"/>
    </location>
</feature>
<protein>
    <submittedName>
        <fullName evidence="4">TetR/AcrR family transcriptional regulator</fullName>
    </submittedName>
</protein>
<dbReference type="PANTHER" id="PTHR43479">
    <property type="entry name" value="ACREF/ENVCD OPERON REPRESSOR-RELATED"/>
    <property type="match status" value="1"/>
</dbReference>
<evidence type="ECO:0000256" key="1">
    <source>
        <dbReference type="ARBA" id="ARBA00023125"/>
    </source>
</evidence>
<dbReference type="RefSeq" id="WP_015076672.1">
    <property type="nucleotide sequence ID" value="NZ_BJOJ01000018.1"/>
</dbReference>
<dbReference type="EMBL" id="JAVBVO010000003">
    <property type="protein sequence ID" value="MDZ5758285.1"/>
    <property type="molecule type" value="Genomic_DNA"/>
</dbReference>
<evidence type="ECO:0000313" key="4">
    <source>
        <dbReference type="EMBL" id="MDZ5758285.1"/>
    </source>
</evidence>
<dbReference type="PROSITE" id="PS50977">
    <property type="entry name" value="HTH_TETR_2"/>
    <property type="match status" value="1"/>
</dbReference>
<dbReference type="GO" id="GO:0003677">
    <property type="term" value="F:DNA binding"/>
    <property type="evidence" value="ECO:0007669"/>
    <property type="project" value="UniProtKB-UniRule"/>
</dbReference>
<dbReference type="PRINTS" id="PR00455">
    <property type="entry name" value="HTHTETR"/>
</dbReference>
<gene>
    <name evidence="4" type="ORF">RAK27_06385</name>
</gene>
<keyword evidence="1 2" id="KW-0238">DNA-binding</keyword>
<organism evidence="4 5">
    <name type="scientific">Carnobacterium maltaromaticum</name>
    <name type="common">Carnobacterium piscicola</name>
    <dbReference type="NCBI Taxonomy" id="2751"/>
    <lineage>
        <taxon>Bacteria</taxon>
        <taxon>Bacillati</taxon>
        <taxon>Bacillota</taxon>
        <taxon>Bacilli</taxon>
        <taxon>Lactobacillales</taxon>
        <taxon>Carnobacteriaceae</taxon>
        <taxon>Carnobacterium</taxon>
    </lineage>
</organism>
<dbReference type="InterPro" id="IPR009057">
    <property type="entry name" value="Homeodomain-like_sf"/>
</dbReference>
<reference evidence="4" key="1">
    <citation type="submission" date="2023-08" db="EMBL/GenBank/DDBJ databases">
        <title>Genomic characterization of piscicolin 126 produced by Carnobacterium maltaromaticum CM22 strain isolated from salmon (Salmo salar).</title>
        <authorList>
            <person name="Gonzalez-Gragera E."/>
            <person name="Garcia-Lopez J.D."/>
            <person name="Teso-Perez C."/>
            <person name="Gimenez-Hernandez I."/>
            <person name="Peralta-Sanchez J.M."/>
            <person name="Valdivia E."/>
            <person name="Montalban-Lopez M."/>
            <person name="Martin-Platero A.M."/>
            <person name="Banos A."/>
            <person name="Martinez-Bueno M."/>
        </authorList>
    </citation>
    <scope>NUCLEOTIDE SEQUENCE</scope>
    <source>
        <strain evidence="4">CM22</strain>
    </source>
</reference>
<dbReference type="InterPro" id="IPR050624">
    <property type="entry name" value="HTH-type_Tx_Regulator"/>
</dbReference>
<comment type="caution">
    <text evidence="4">The sequence shown here is derived from an EMBL/GenBank/DDBJ whole genome shotgun (WGS) entry which is preliminary data.</text>
</comment>
<dbReference type="Gene3D" id="1.10.357.10">
    <property type="entry name" value="Tetracycline Repressor, domain 2"/>
    <property type="match status" value="1"/>
</dbReference>
<evidence type="ECO:0000256" key="2">
    <source>
        <dbReference type="PROSITE-ProRule" id="PRU00335"/>
    </source>
</evidence>
<evidence type="ECO:0000259" key="3">
    <source>
        <dbReference type="PROSITE" id="PS50977"/>
    </source>
</evidence>
<dbReference type="PANTHER" id="PTHR43479:SF11">
    <property type="entry name" value="ACREF_ENVCD OPERON REPRESSOR-RELATED"/>
    <property type="match status" value="1"/>
</dbReference>
<accession>A0AAW9JNT0</accession>
<dbReference type="AlphaFoldDB" id="A0AAW9JNT0"/>
<name>A0AAW9JNT0_CARML</name>
<dbReference type="SUPFAM" id="SSF46689">
    <property type="entry name" value="Homeodomain-like"/>
    <property type="match status" value="1"/>
</dbReference>
<proteinExistence type="predicted"/>
<dbReference type="GeneID" id="83605671"/>
<dbReference type="InterPro" id="IPR001647">
    <property type="entry name" value="HTH_TetR"/>
</dbReference>
<dbReference type="Proteomes" id="UP001290462">
    <property type="component" value="Unassembled WGS sequence"/>
</dbReference>